<protein>
    <submittedName>
        <fullName evidence="1">Uncharacterized protein</fullName>
    </submittedName>
</protein>
<organism evidence="1 2">
    <name type="scientific">Dallia pectoralis</name>
    <name type="common">Alaska blackfish</name>
    <dbReference type="NCBI Taxonomy" id="75939"/>
    <lineage>
        <taxon>Eukaryota</taxon>
        <taxon>Metazoa</taxon>
        <taxon>Chordata</taxon>
        <taxon>Craniata</taxon>
        <taxon>Vertebrata</taxon>
        <taxon>Euteleostomi</taxon>
        <taxon>Actinopterygii</taxon>
        <taxon>Neopterygii</taxon>
        <taxon>Teleostei</taxon>
        <taxon>Protacanthopterygii</taxon>
        <taxon>Esociformes</taxon>
        <taxon>Umbridae</taxon>
        <taxon>Dallia</taxon>
    </lineage>
</organism>
<sequence>MRQSLYKAVCVGVPLFAIPGCRRTRSATRESCEKSQLRPLQASTHLYQVPHRAPACPRKKVHALSSPRESRQTSPEAQFERLQRPRGMLLQQTYLATENILTICPRTRNIWLAPDRSP</sequence>
<keyword evidence="2" id="KW-1185">Reference proteome</keyword>
<proteinExistence type="predicted"/>
<dbReference type="Proteomes" id="UP001157502">
    <property type="component" value="Chromosome 2"/>
</dbReference>
<evidence type="ECO:0000313" key="2">
    <source>
        <dbReference type="Proteomes" id="UP001157502"/>
    </source>
</evidence>
<name>A0ACC2HG65_DALPE</name>
<evidence type="ECO:0000313" key="1">
    <source>
        <dbReference type="EMBL" id="KAJ8014853.1"/>
    </source>
</evidence>
<dbReference type="EMBL" id="CM055729">
    <property type="protein sequence ID" value="KAJ8014853.1"/>
    <property type="molecule type" value="Genomic_DNA"/>
</dbReference>
<reference evidence="1" key="1">
    <citation type="submission" date="2021-05" db="EMBL/GenBank/DDBJ databases">
        <authorList>
            <person name="Pan Q."/>
            <person name="Jouanno E."/>
            <person name="Zahm M."/>
            <person name="Klopp C."/>
            <person name="Cabau C."/>
            <person name="Louis A."/>
            <person name="Berthelot C."/>
            <person name="Parey E."/>
            <person name="Roest Crollius H."/>
            <person name="Montfort J."/>
            <person name="Robinson-Rechavi M."/>
            <person name="Bouchez O."/>
            <person name="Lampietro C."/>
            <person name="Lopez Roques C."/>
            <person name="Donnadieu C."/>
            <person name="Postlethwait J."/>
            <person name="Bobe J."/>
            <person name="Dillon D."/>
            <person name="Chandos A."/>
            <person name="von Hippel F."/>
            <person name="Guiguen Y."/>
        </authorList>
    </citation>
    <scope>NUCLEOTIDE SEQUENCE</scope>
    <source>
        <strain evidence="1">YG-Jan2019</strain>
    </source>
</reference>
<gene>
    <name evidence="1" type="ORF">DPEC_G00020090</name>
</gene>
<accession>A0ACC2HG65</accession>
<comment type="caution">
    <text evidence="1">The sequence shown here is derived from an EMBL/GenBank/DDBJ whole genome shotgun (WGS) entry which is preliminary data.</text>
</comment>